<comment type="subcellular location">
    <subcellularLocation>
        <location evidence="1">Cell membrane</location>
        <topology evidence="1">Multi-pass membrane protein</topology>
    </subcellularLocation>
</comment>
<name>A0A1E7RDF2_9GAMM</name>
<feature type="transmembrane region" description="Helical" evidence="6">
    <location>
        <begin position="65"/>
        <end position="85"/>
    </location>
</feature>
<dbReference type="SUPFAM" id="SSF103481">
    <property type="entry name" value="Multidrug resistance efflux transporter EmrE"/>
    <property type="match status" value="2"/>
</dbReference>
<keyword evidence="9" id="KW-1185">Reference proteome</keyword>
<keyword evidence="2" id="KW-1003">Cell membrane</keyword>
<dbReference type="InterPro" id="IPR037185">
    <property type="entry name" value="EmrE-like"/>
</dbReference>
<feature type="transmembrane region" description="Helical" evidence="6">
    <location>
        <begin position="213"/>
        <end position="233"/>
    </location>
</feature>
<dbReference type="Gene3D" id="1.10.3730.20">
    <property type="match status" value="1"/>
</dbReference>
<dbReference type="EMBL" id="MKKK01000012">
    <property type="protein sequence ID" value="OEY97282.1"/>
    <property type="molecule type" value="Genomic_DNA"/>
</dbReference>
<accession>A0A1E7RDF2</accession>
<evidence type="ECO:0000313" key="9">
    <source>
        <dbReference type="Proteomes" id="UP000185895"/>
    </source>
</evidence>
<keyword evidence="5 6" id="KW-0472">Membrane</keyword>
<feature type="domain" description="EamA" evidence="7">
    <location>
        <begin position="6"/>
        <end position="138"/>
    </location>
</feature>
<dbReference type="InterPro" id="IPR000620">
    <property type="entry name" value="EamA_dom"/>
</dbReference>
<feature type="transmembrane region" description="Helical" evidence="6">
    <location>
        <begin position="97"/>
        <end position="115"/>
    </location>
</feature>
<feature type="transmembrane region" description="Helical" evidence="6">
    <location>
        <begin position="33"/>
        <end position="53"/>
    </location>
</feature>
<evidence type="ECO:0000256" key="4">
    <source>
        <dbReference type="ARBA" id="ARBA00022989"/>
    </source>
</evidence>
<evidence type="ECO:0000313" key="8">
    <source>
        <dbReference type="EMBL" id="OEY97282.1"/>
    </source>
</evidence>
<keyword evidence="4 6" id="KW-1133">Transmembrane helix</keyword>
<comment type="caution">
    <text evidence="8">The sequence shown here is derived from an EMBL/GenBank/DDBJ whole genome shotgun (WGS) entry which is preliminary data.</text>
</comment>
<organism evidence="8 9">
    <name type="scientific">Acinetobacter qingfengensis</name>
    <dbReference type="NCBI Taxonomy" id="1262585"/>
    <lineage>
        <taxon>Bacteria</taxon>
        <taxon>Pseudomonadati</taxon>
        <taxon>Pseudomonadota</taxon>
        <taxon>Gammaproteobacteria</taxon>
        <taxon>Moraxellales</taxon>
        <taxon>Moraxellaceae</taxon>
        <taxon>Acinetobacter</taxon>
    </lineage>
</organism>
<dbReference type="GO" id="GO:0005886">
    <property type="term" value="C:plasma membrane"/>
    <property type="evidence" value="ECO:0007669"/>
    <property type="project" value="UniProtKB-SubCell"/>
</dbReference>
<evidence type="ECO:0000256" key="2">
    <source>
        <dbReference type="ARBA" id="ARBA00022475"/>
    </source>
</evidence>
<feature type="transmembrane region" description="Helical" evidence="6">
    <location>
        <begin position="7"/>
        <end position="27"/>
    </location>
</feature>
<feature type="transmembrane region" description="Helical" evidence="6">
    <location>
        <begin position="268"/>
        <end position="284"/>
    </location>
</feature>
<keyword evidence="3 6" id="KW-0812">Transmembrane</keyword>
<dbReference type="PANTHER" id="PTHR32322">
    <property type="entry name" value="INNER MEMBRANE TRANSPORTER"/>
    <property type="match status" value="1"/>
</dbReference>
<protein>
    <submittedName>
        <fullName evidence="8">Multidrug DMT transporter</fullName>
    </submittedName>
</protein>
<feature type="transmembrane region" description="Helical" evidence="6">
    <location>
        <begin position="122"/>
        <end position="139"/>
    </location>
</feature>
<dbReference type="PANTHER" id="PTHR32322:SF18">
    <property type="entry name" value="S-ADENOSYLMETHIONINE_S-ADENOSYLHOMOCYSTEINE TRANSPORTER"/>
    <property type="match status" value="1"/>
</dbReference>
<dbReference type="AlphaFoldDB" id="A0A1E7RDF2"/>
<dbReference type="Proteomes" id="UP000185895">
    <property type="component" value="Unassembled WGS sequence"/>
</dbReference>
<feature type="transmembrane region" description="Helical" evidence="6">
    <location>
        <begin position="151"/>
        <end position="171"/>
    </location>
</feature>
<evidence type="ECO:0000256" key="5">
    <source>
        <dbReference type="ARBA" id="ARBA00023136"/>
    </source>
</evidence>
<evidence type="ECO:0000256" key="3">
    <source>
        <dbReference type="ARBA" id="ARBA00022692"/>
    </source>
</evidence>
<reference evidence="8 9" key="1">
    <citation type="submission" date="2016-09" db="EMBL/GenBank/DDBJ databases">
        <authorList>
            <person name="Capua I."/>
            <person name="De Benedictis P."/>
            <person name="Joannis T."/>
            <person name="Lombin L.H."/>
            <person name="Cattoli G."/>
        </authorList>
    </citation>
    <scope>NUCLEOTIDE SEQUENCE [LARGE SCALE GENOMIC DNA]</scope>
    <source>
        <strain evidence="8 9">ANC 4671</strain>
    </source>
</reference>
<dbReference type="InterPro" id="IPR050638">
    <property type="entry name" value="AA-Vitamin_Transporters"/>
</dbReference>
<dbReference type="OrthoDB" id="4167046at2"/>
<dbReference type="STRING" id="1262585.BJI46_01720"/>
<evidence type="ECO:0000256" key="6">
    <source>
        <dbReference type="SAM" id="Phobius"/>
    </source>
</evidence>
<evidence type="ECO:0000259" key="7">
    <source>
        <dbReference type="Pfam" id="PF00892"/>
    </source>
</evidence>
<feature type="domain" description="EamA" evidence="7">
    <location>
        <begin position="153"/>
        <end position="283"/>
    </location>
</feature>
<feature type="transmembrane region" description="Helical" evidence="6">
    <location>
        <begin position="245"/>
        <end position="262"/>
    </location>
</feature>
<evidence type="ECO:0000256" key="1">
    <source>
        <dbReference type="ARBA" id="ARBA00004651"/>
    </source>
</evidence>
<dbReference type="Pfam" id="PF00892">
    <property type="entry name" value="EamA"/>
    <property type="match status" value="2"/>
</dbReference>
<gene>
    <name evidence="8" type="ORF">BJI46_01720</name>
</gene>
<feature type="transmembrane region" description="Helical" evidence="6">
    <location>
        <begin position="183"/>
        <end position="201"/>
    </location>
</feature>
<proteinExistence type="predicted"/>
<sequence length="287" mass="32363">MSWGIYLLPVLTILIWAINIVVTRYAVDFIAPISISFYRWLIAWLVLTPFLFFKVVRQWHDIKPLLGQLAILGLLGMVCYQGLAYSAAHFTTATNMGIINGCLPVFSILFSVFFLKIIPSRLAVVGTILSIFGLIYLITQGNFQQLLNGQHLKGDLLMILAIGLYAFYGIFLQRWKIKLALPLMLYLQICFAVVFHVPLLMYTGLDALNSQNIWSVLYAALLPSIVAPFVWMICIQKLGSNSTSIYMNLIPVFTAIIAWVFLGESWTVYHTIGGIMVLLGVFLAQRR</sequence>